<keyword evidence="2" id="KW-0805">Transcription regulation</keyword>
<dbReference type="Proteomes" id="UP000663452">
    <property type="component" value="Chromosome"/>
</dbReference>
<dbReference type="InterPro" id="IPR039425">
    <property type="entry name" value="RNA_pol_sigma-70-like"/>
</dbReference>
<evidence type="ECO:0000256" key="2">
    <source>
        <dbReference type="ARBA" id="ARBA00023015"/>
    </source>
</evidence>
<proteinExistence type="inferred from homology"/>
<feature type="domain" description="RNA polymerase sigma factor 70 region 4 type 2" evidence="5">
    <location>
        <begin position="123"/>
        <end position="168"/>
    </location>
</feature>
<dbReference type="InterPro" id="IPR036388">
    <property type="entry name" value="WH-like_DNA-bd_sf"/>
</dbReference>
<keyword evidence="4" id="KW-0804">Transcription</keyword>
<dbReference type="EMBL" id="CP070969">
    <property type="protein sequence ID" value="QSF47489.1"/>
    <property type="molecule type" value="Genomic_DNA"/>
</dbReference>
<evidence type="ECO:0000313" key="7">
    <source>
        <dbReference type="Proteomes" id="UP000663452"/>
    </source>
</evidence>
<comment type="similarity">
    <text evidence="1">Belongs to the sigma-70 factor family. ECF subfamily.</text>
</comment>
<dbReference type="InterPro" id="IPR013325">
    <property type="entry name" value="RNA_pol_sigma_r2"/>
</dbReference>
<dbReference type="Pfam" id="PF08281">
    <property type="entry name" value="Sigma70_r4_2"/>
    <property type="match status" value="1"/>
</dbReference>
<organism evidence="6 7">
    <name type="scientific">Paenibacillus tianjinensis</name>
    <dbReference type="NCBI Taxonomy" id="2810347"/>
    <lineage>
        <taxon>Bacteria</taxon>
        <taxon>Bacillati</taxon>
        <taxon>Bacillota</taxon>
        <taxon>Bacilli</taxon>
        <taxon>Bacillales</taxon>
        <taxon>Paenibacillaceae</taxon>
        <taxon>Paenibacillus</taxon>
    </lineage>
</organism>
<evidence type="ECO:0000313" key="6">
    <source>
        <dbReference type="EMBL" id="QSF47489.1"/>
    </source>
</evidence>
<gene>
    <name evidence="6" type="ORF">JRJ22_13510</name>
</gene>
<dbReference type="PANTHER" id="PTHR43133:SF60">
    <property type="entry name" value="RNA POLYMERASE SIGMA FACTOR SIGV"/>
    <property type="match status" value="1"/>
</dbReference>
<dbReference type="PANTHER" id="PTHR43133">
    <property type="entry name" value="RNA POLYMERASE ECF-TYPE SIGMA FACTO"/>
    <property type="match status" value="1"/>
</dbReference>
<evidence type="ECO:0000256" key="1">
    <source>
        <dbReference type="ARBA" id="ARBA00010641"/>
    </source>
</evidence>
<dbReference type="InterPro" id="IPR013324">
    <property type="entry name" value="RNA_pol_sigma_r3/r4-like"/>
</dbReference>
<dbReference type="InterPro" id="IPR013249">
    <property type="entry name" value="RNA_pol_sigma70_r4_t2"/>
</dbReference>
<dbReference type="RefSeq" id="WP_054940695.1">
    <property type="nucleotide sequence ID" value="NZ_CP070969.1"/>
</dbReference>
<keyword evidence="3" id="KW-0731">Sigma factor</keyword>
<dbReference type="Gene3D" id="1.10.1740.10">
    <property type="match status" value="1"/>
</dbReference>
<protein>
    <recommendedName>
        <fullName evidence="5">RNA polymerase sigma factor 70 region 4 type 2 domain-containing protein</fullName>
    </recommendedName>
</protein>
<dbReference type="Gene3D" id="1.10.10.10">
    <property type="entry name" value="Winged helix-like DNA-binding domain superfamily/Winged helix DNA-binding domain"/>
    <property type="match status" value="1"/>
</dbReference>
<sequence length="195" mass="22545">MMLTQKMESYIFKLAKKGNRKAFGDLIDMYKDSAFTLVHQLMNDPIEAEKIVIRTFLLLHSQLNNLPVEAKPSTVIYQFCIKLCMEKIKSEGKLEKVQENQLPLPEITLNIDMPDLKSKLAHSIHGMPIIHKTVVILKYVMNLSLAEISDILQVNTQNAKTYLRDGREYLSLQLSYQLIQNERINKFDECLQLGF</sequence>
<evidence type="ECO:0000256" key="3">
    <source>
        <dbReference type="ARBA" id="ARBA00023082"/>
    </source>
</evidence>
<accession>A0ABX7LKE7</accession>
<name>A0ABX7LKE7_9BACL</name>
<evidence type="ECO:0000256" key="4">
    <source>
        <dbReference type="ARBA" id="ARBA00023163"/>
    </source>
</evidence>
<reference evidence="6 7" key="1">
    <citation type="submission" date="2021-02" db="EMBL/GenBank/DDBJ databases">
        <title>Paenibacillus tianjinensis sp. nov.</title>
        <authorList>
            <person name="Liu H."/>
        </authorList>
    </citation>
    <scope>NUCLEOTIDE SEQUENCE [LARGE SCALE GENOMIC DNA]</scope>
    <source>
        <strain evidence="6 7">TB2019</strain>
    </source>
</reference>
<dbReference type="SUPFAM" id="SSF88946">
    <property type="entry name" value="Sigma2 domain of RNA polymerase sigma factors"/>
    <property type="match status" value="1"/>
</dbReference>
<evidence type="ECO:0000259" key="5">
    <source>
        <dbReference type="Pfam" id="PF08281"/>
    </source>
</evidence>
<dbReference type="SUPFAM" id="SSF88659">
    <property type="entry name" value="Sigma3 and sigma4 domains of RNA polymerase sigma factors"/>
    <property type="match status" value="1"/>
</dbReference>
<keyword evidence="7" id="KW-1185">Reference proteome</keyword>